<dbReference type="Proteomes" id="UP000499080">
    <property type="component" value="Unassembled WGS sequence"/>
</dbReference>
<dbReference type="AlphaFoldDB" id="A0A4Y2QEH9"/>
<gene>
    <name evidence="1" type="ORF">AVEN_24501_1</name>
</gene>
<name>A0A4Y2QEH9_ARAVE</name>
<evidence type="ECO:0000313" key="2">
    <source>
        <dbReference type="Proteomes" id="UP000499080"/>
    </source>
</evidence>
<keyword evidence="2" id="KW-1185">Reference proteome</keyword>
<accession>A0A4Y2QEH9</accession>
<reference evidence="1 2" key="1">
    <citation type="journal article" date="2019" name="Sci. Rep.">
        <title>Orb-weaving spider Araneus ventricosus genome elucidates the spidroin gene catalogue.</title>
        <authorList>
            <person name="Kono N."/>
            <person name="Nakamura H."/>
            <person name="Ohtoshi R."/>
            <person name="Moran D.A.P."/>
            <person name="Shinohara A."/>
            <person name="Yoshida Y."/>
            <person name="Fujiwara M."/>
            <person name="Mori M."/>
            <person name="Tomita M."/>
            <person name="Arakawa K."/>
        </authorList>
    </citation>
    <scope>NUCLEOTIDE SEQUENCE [LARGE SCALE GENOMIC DNA]</scope>
</reference>
<evidence type="ECO:0000313" key="1">
    <source>
        <dbReference type="EMBL" id="GBN61894.1"/>
    </source>
</evidence>
<organism evidence="1 2">
    <name type="scientific">Araneus ventricosus</name>
    <name type="common">Orbweaver spider</name>
    <name type="synonym">Epeira ventricosa</name>
    <dbReference type="NCBI Taxonomy" id="182803"/>
    <lineage>
        <taxon>Eukaryota</taxon>
        <taxon>Metazoa</taxon>
        <taxon>Ecdysozoa</taxon>
        <taxon>Arthropoda</taxon>
        <taxon>Chelicerata</taxon>
        <taxon>Arachnida</taxon>
        <taxon>Araneae</taxon>
        <taxon>Araneomorphae</taxon>
        <taxon>Entelegynae</taxon>
        <taxon>Araneoidea</taxon>
        <taxon>Araneidae</taxon>
        <taxon>Araneus</taxon>
    </lineage>
</organism>
<dbReference type="EMBL" id="BGPR01013716">
    <property type="protein sequence ID" value="GBN61894.1"/>
    <property type="molecule type" value="Genomic_DNA"/>
</dbReference>
<sequence length="151" mass="17153">MHFVFSFIVRWKESSILFSPLPFDRSGPKLYITINNVTPSCKSIRVHIKDRPPRQHSQALLSLHYSPHYERLMQQLPGQPGYDLPSETGPKSHTTIIVPSDWRELACLYGSLSSVNSRCPPPEQGVLLLDRQTQRVVSKHEGVEIECKSSS</sequence>
<proteinExistence type="predicted"/>
<comment type="caution">
    <text evidence="1">The sequence shown here is derived from an EMBL/GenBank/DDBJ whole genome shotgun (WGS) entry which is preliminary data.</text>
</comment>
<protein>
    <submittedName>
        <fullName evidence="1">Uncharacterized protein</fullName>
    </submittedName>
</protein>